<name>A0A3N4JQL7_9PEZI</name>
<evidence type="ECO:0000256" key="1">
    <source>
        <dbReference type="SAM" id="MobiDB-lite"/>
    </source>
</evidence>
<sequence>MVVRKGKKKAPSTSKPALAVKPTPPANAPAPKKAITMRERRLVIKCDGSPLTLTAIKLSDAINKALSSTYVHTVSLTNSNITITTMESVRATSLNSKSSTFLHLIPGATTIYLDTPATQLPVHSLPTTHSLATITMELTTFISGLALTQQPR</sequence>
<evidence type="ECO:0000313" key="2">
    <source>
        <dbReference type="EMBL" id="RPB00624.1"/>
    </source>
</evidence>
<feature type="compositionally biased region" description="Basic residues" evidence="1">
    <location>
        <begin position="1"/>
        <end position="10"/>
    </location>
</feature>
<protein>
    <submittedName>
        <fullName evidence="2">Uncharacterized protein</fullName>
    </submittedName>
</protein>
<evidence type="ECO:0000313" key="3">
    <source>
        <dbReference type="Proteomes" id="UP000276215"/>
    </source>
</evidence>
<accession>A0A3N4JQL7</accession>
<feature type="region of interest" description="Disordered" evidence="1">
    <location>
        <begin position="1"/>
        <end position="32"/>
    </location>
</feature>
<gene>
    <name evidence="2" type="ORF">L873DRAFT_757154</name>
</gene>
<dbReference type="Proteomes" id="UP000276215">
    <property type="component" value="Unassembled WGS sequence"/>
</dbReference>
<dbReference type="EMBL" id="ML120378">
    <property type="protein sequence ID" value="RPB00624.1"/>
    <property type="molecule type" value="Genomic_DNA"/>
</dbReference>
<proteinExistence type="predicted"/>
<dbReference type="AlphaFoldDB" id="A0A3N4JQL7"/>
<organism evidence="2 3">
    <name type="scientific">Choiromyces venosus 120613-1</name>
    <dbReference type="NCBI Taxonomy" id="1336337"/>
    <lineage>
        <taxon>Eukaryota</taxon>
        <taxon>Fungi</taxon>
        <taxon>Dikarya</taxon>
        <taxon>Ascomycota</taxon>
        <taxon>Pezizomycotina</taxon>
        <taxon>Pezizomycetes</taxon>
        <taxon>Pezizales</taxon>
        <taxon>Tuberaceae</taxon>
        <taxon>Choiromyces</taxon>
    </lineage>
</organism>
<reference evidence="2 3" key="1">
    <citation type="journal article" date="2018" name="Nat. Ecol. Evol.">
        <title>Pezizomycetes genomes reveal the molecular basis of ectomycorrhizal truffle lifestyle.</title>
        <authorList>
            <person name="Murat C."/>
            <person name="Payen T."/>
            <person name="Noel B."/>
            <person name="Kuo A."/>
            <person name="Morin E."/>
            <person name="Chen J."/>
            <person name="Kohler A."/>
            <person name="Krizsan K."/>
            <person name="Balestrini R."/>
            <person name="Da Silva C."/>
            <person name="Montanini B."/>
            <person name="Hainaut M."/>
            <person name="Levati E."/>
            <person name="Barry K.W."/>
            <person name="Belfiori B."/>
            <person name="Cichocki N."/>
            <person name="Clum A."/>
            <person name="Dockter R.B."/>
            <person name="Fauchery L."/>
            <person name="Guy J."/>
            <person name="Iotti M."/>
            <person name="Le Tacon F."/>
            <person name="Lindquist E.A."/>
            <person name="Lipzen A."/>
            <person name="Malagnac F."/>
            <person name="Mello A."/>
            <person name="Molinier V."/>
            <person name="Miyauchi S."/>
            <person name="Poulain J."/>
            <person name="Riccioni C."/>
            <person name="Rubini A."/>
            <person name="Sitrit Y."/>
            <person name="Splivallo R."/>
            <person name="Traeger S."/>
            <person name="Wang M."/>
            <person name="Zifcakova L."/>
            <person name="Wipf D."/>
            <person name="Zambonelli A."/>
            <person name="Paolocci F."/>
            <person name="Nowrousian M."/>
            <person name="Ottonello S."/>
            <person name="Baldrian P."/>
            <person name="Spatafora J.W."/>
            <person name="Henrissat B."/>
            <person name="Nagy L.G."/>
            <person name="Aury J.M."/>
            <person name="Wincker P."/>
            <person name="Grigoriev I.V."/>
            <person name="Bonfante P."/>
            <person name="Martin F.M."/>
        </authorList>
    </citation>
    <scope>NUCLEOTIDE SEQUENCE [LARGE SCALE GENOMIC DNA]</scope>
    <source>
        <strain evidence="2 3">120613-1</strain>
    </source>
</reference>
<keyword evidence="3" id="KW-1185">Reference proteome</keyword>